<organism evidence="15 16">
    <name type="scientific">Actinomycetospora corticicola</name>
    <dbReference type="NCBI Taxonomy" id="663602"/>
    <lineage>
        <taxon>Bacteria</taxon>
        <taxon>Bacillati</taxon>
        <taxon>Actinomycetota</taxon>
        <taxon>Actinomycetes</taxon>
        <taxon>Pseudonocardiales</taxon>
        <taxon>Pseudonocardiaceae</taxon>
        <taxon>Actinomycetospora</taxon>
    </lineage>
</organism>
<dbReference type="Pfam" id="PF00512">
    <property type="entry name" value="HisKA"/>
    <property type="match status" value="1"/>
</dbReference>
<dbReference type="SMART" id="SM00388">
    <property type="entry name" value="HisKA"/>
    <property type="match status" value="1"/>
</dbReference>
<dbReference type="GO" id="GO:0000155">
    <property type="term" value="F:phosphorelay sensor kinase activity"/>
    <property type="evidence" value="ECO:0007669"/>
    <property type="project" value="InterPro"/>
</dbReference>
<evidence type="ECO:0000256" key="11">
    <source>
        <dbReference type="SAM" id="Phobius"/>
    </source>
</evidence>
<feature type="chain" id="PRO_5039043942" description="histidine kinase" evidence="12">
    <location>
        <begin position="28"/>
        <end position="470"/>
    </location>
</feature>
<dbReference type="EMBL" id="JACCBN010000001">
    <property type="protein sequence ID" value="NYD36333.1"/>
    <property type="molecule type" value="Genomic_DNA"/>
</dbReference>
<dbReference type="AlphaFoldDB" id="A0A7Y9DVJ8"/>
<evidence type="ECO:0000256" key="7">
    <source>
        <dbReference type="ARBA" id="ARBA00022777"/>
    </source>
</evidence>
<keyword evidence="4" id="KW-0597">Phosphoprotein</keyword>
<keyword evidence="6 11" id="KW-0812">Transmembrane</keyword>
<name>A0A7Y9DVJ8_9PSEU</name>
<evidence type="ECO:0000256" key="10">
    <source>
        <dbReference type="ARBA" id="ARBA00023136"/>
    </source>
</evidence>
<feature type="domain" description="HAMP" evidence="14">
    <location>
        <begin position="187"/>
        <end position="244"/>
    </location>
</feature>
<feature type="domain" description="Histidine kinase" evidence="13">
    <location>
        <begin position="252"/>
        <end position="466"/>
    </location>
</feature>
<accession>A0A7Y9DVJ8</accession>
<dbReference type="SMART" id="SM00304">
    <property type="entry name" value="HAMP"/>
    <property type="match status" value="1"/>
</dbReference>
<dbReference type="InterPro" id="IPR003594">
    <property type="entry name" value="HATPase_dom"/>
</dbReference>
<dbReference type="Gene3D" id="6.10.340.10">
    <property type="match status" value="1"/>
</dbReference>
<keyword evidence="7 15" id="KW-0418">Kinase</keyword>
<dbReference type="InterPro" id="IPR005467">
    <property type="entry name" value="His_kinase_dom"/>
</dbReference>
<keyword evidence="10 11" id="KW-0472">Membrane</keyword>
<dbReference type="CDD" id="cd00075">
    <property type="entry name" value="HATPase"/>
    <property type="match status" value="1"/>
</dbReference>
<proteinExistence type="predicted"/>
<dbReference type="PANTHER" id="PTHR45436:SF5">
    <property type="entry name" value="SENSOR HISTIDINE KINASE TRCS"/>
    <property type="match status" value="1"/>
</dbReference>
<dbReference type="Gene3D" id="1.10.287.130">
    <property type="match status" value="1"/>
</dbReference>
<dbReference type="Gene3D" id="3.30.565.10">
    <property type="entry name" value="Histidine kinase-like ATPase, C-terminal domain"/>
    <property type="match status" value="1"/>
</dbReference>
<keyword evidence="8 11" id="KW-1133">Transmembrane helix</keyword>
<gene>
    <name evidence="15" type="ORF">BJ983_002435</name>
</gene>
<dbReference type="RefSeq" id="WP_179794026.1">
    <property type="nucleotide sequence ID" value="NZ_BAABHP010000028.1"/>
</dbReference>
<evidence type="ECO:0000313" key="15">
    <source>
        <dbReference type="EMBL" id="NYD36333.1"/>
    </source>
</evidence>
<comment type="catalytic activity">
    <reaction evidence="1">
        <text>ATP + protein L-histidine = ADP + protein N-phospho-L-histidine.</text>
        <dbReference type="EC" id="2.7.13.3"/>
    </reaction>
</comment>
<dbReference type="PROSITE" id="PS50109">
    <property type="entry name" value="HIS_KIN"/>
    <property type="match status" value="1"/>
</dbReference>
<dbReference type="InterPro" id="IPR036890">
    <property type="entry name" value="HATPase_C_sf"/>
</dbReference>
<dbReference type="Pfam" id="PF02518">
    <property type="entry name" value="HATPase_c"/>
    <property type="match status" value="1"/>
</dbReference>
<reference evidence="15 16" key="1">
    <citation type="submission" date="2020-07" db="EMBL/GenBank/DDBJ databases">
        <title>Sequencing the genomes of 1000 actinobacteria strains.</title>
        <authorList>
            <person name="Klenk H.-P."/>
        </authorList>
    </citation>
    <scope>NUCLEOTIDE SEQUENCE [LARGE SCALE GENOMIC DNA]</scope>
    <source>
        <strain evidence="15 16">DSM 45772</strain>
    </source>
</reference>
<dbReference type="SUPFAM" id="SSF55874">
    <property type="entry name" value="ATPase domain of HSP90 chaperone/DNA topoisomerase II/histidine kinase"/>
    <property type="match status" value="1"/>
</dbReference>
<dbReference type="Proteomes" id="UP000535890">
    <property type="component" value="Unassembled WGS sequence"/>
</dbReference>
<dbReference type="SUPFAM" id="SSF47384">
    <property type="entry name" value="Homodimeric domain of signal transducing histidine kinase"/>
    <property type="match status" value="1"/>
</dbReference>
<evidence type="ECO:0000256" key="1">
    <source>
        <dbReference type="ARBA" id="ARBA00000085"/>
    </source>
</evidence>
<keyword evidence="12" id="KW-0732">Signal</keyword>
<evidence type="ECO:0000256" key="9">
    <source>
        <dbReference type="ARBA" id="ARBA00023012"/>
    </source>
</evidence>
<dbReference type="SMART" id="SM00387">
    <property type="entry name" value="HATPase_c"/>
    <property type="match status" value="1"/>
</dbReference>
<keyword evidence="5" id="KW-0808">Transferase</keyword>
<dbReference type="InterPro" id="IPR003661">
    <property type="entry name" value="HisK_dim/P_dom"/>
</dbReference>
<keyword evidence="9" id="KW-0902">Two-component regulatory system</keyword>
<evidence type="ECO:0000256" key="4">
    <source>
        <dbReference type="ARBA" id="ARBA00022553"/>
    </source>
</evidence>
<evidence type="ECO:0000256" key="2">
    <source>
        <dbReference type="ARBA" id="ARBA00004236"/>
    </source>
</evidence>
<evidence type="ECO:0000256" key="3">
    <source>
        <dbReference type="ARBA" id="ARBA00012438"/>
    </source>
</evidence>
<dbReference type="EC" id="2.7.13.3" evidence="3"/>
<protein>
    <recommendedName>
        <fullName evidence="3">histidine kinase</fullName>
        <ecNumber evidence="3">2.7.13.3</ecNumber>
    </recommendedName>
</protein>
<evidence type="ECO:0000256" key="8">
    <source>
        <dbReference type="ARBA" id="ARBA00022989"/>
    </source>
</evidence>
<dbReference type="PRINTS" id="PR00344">
    <property type="entry name" value="BCTRLSENSOR"/>
</dbReference>
<dbReference type="GO" id="GO:0005886">
    <property type="term" value="C:plasma membrane"/>
    <property type="evidence" value="ECO:0007669"/>
    <property type="project" value="UniProtKB-SubCell"/>
</dbReference>
<dbReference type="PANTHER" id="PTHR45436">
    <property type="entry name" value="SENSOR HISTIDINE KINASE YKOH"/>
    <property type="match status" value="1"/>
</dbReference>
<comment type="subcellular location">
    <subcellularLocation>
        <location evidence="2">Cell membrane</location>
    </subcellularLocation>
</comment>
<comment type="caution">
    <text evidence="15">The sequence shown here is derived from an EMBL/GenBank/DDBJ whole genome shotgun (WGS) entry which is preliminary data.</text>
</comment>
<evidence type="ECO:0000259" key="13">
    <source>
        <dbReference type="PROSITE" id="PS50109"/>
    </source>
</evidence>
<evidence type="ECO:0000256" key="6">
    <source>
        <dbReference type="ARBA" id="ARBA00022692"/>
    </source>
</evidence>
<dbReference type="InterPro" id="IPR004358">
    <property type="entry name" value="Sig_transdc_His_kin-like_C"/>
</dbReference>
<evidence type="ECO:0000313" key="16">
    <source>
        <dbReference type="Proteomes" id="UP000535890"/>
    </source>
</evidence>
<dbReference type="CDD" id="cd00082">
    <property type="entry name" value="HisKA"/>
    <property type="match status" value="1"/>
</dbReference>
<keyword evidence="16" id="KW-1185">Reference proteome</keyword>
<dbReference type="InterPro" id="IPR003660">
    <property type="entry name" value="HAMP_dom"/>
</dbReference>
<feature type="transmembrane region" description="Helical" evidence="11">
    <location>
        <begin position="161"/>
        <end position="186"/>
    </location>
</feature>
<dbReference type="PROSITE" id="PS50885">
    <property type="entry name" value="HAMP"/>
    <property type="match status" value="1"/>
</dbReference>
<evidence type="ECO:0000256" key="12">
    <source>
        <dbReference type="SAM" id="SignalP"/>
    </source>
</evidence>
<sequence length="470" mass="49249">MRNRLLVVVSVLVVAVVLGLGVPLAMAAAATSTAEMFTDRLGDTTRFAALAQRPVTDSDTTALAAELTRYDQLYDAPAAVLDRQGELLVASRPSVVASIAQADDEARIALALAGRRSPTHTTIWPWDGRPMLLAEPVLVGGEVRGAAVTISPTAEARASVLVVWGVLALAGAVALVIAALAALPLVRWILSPVEDLDVGTAKVAAAVRAGRPAEPIGGDHGPPELRRLTRDFDAMAATVTATLEAQRSFVADAGHQLRNPLTALRLRLATHAEDLADAPVPPEIRDGPGAALEEIDRLTAVLDALLALARTEGRVVPPVEVGLDRVLDERVGTWSVLAEFEGLELHRAGARGLVVHSDPVTVATVLDAVLDNAVKYAPKGSTVELTTARVEGTVEVSVRDHGPGLRPEELERATERFWRKAPVPDGGSGLGLAIAARGAERAGAALSLELPDDGGLRVVLRWRSVALSTA</sequence>
<dbReference type="InterPro" id="IPR050428">
    <property type="entry name" value="TCS_sensor_his_kinase"/>
</dbReference>
<dbReference type="InterPro" id="IPR036097">
    <property type="entry name" value="HisK_dim/P_sf"/>
</dbReference>
<feature type="signal peptide" evidence="12">
    <location>
        <begin position="1"/>
        <end position="27"/>
    </location>
</feature>
<evidence type="ECO:0000256" key="5">
    <source>
        <dbReference type="ARBA" id="ARBA00022679"/>
    </source>
</evidence>
<evidence type="ECO:0000259" key="14">
    <source>
        <dbReference type="PROSITE" id="PS50885"/>
    </source>
</evidence>